<protein>
    <recommendedName>
        <fullName evidence="1">Transcription regulator TrmB N-terminal domain-containing protein</fullName>
    </recommendedName>
</protein>
<evidence type="ECO:0000259" key="1">
    <source>
        <dbReference type="Pfam" id="PF01978"/>
    </source>
</evidence>
<feature type="domain" description="Transcription regulator TrmB N-terminal" evidence="1">
    <location>
        <begin position="10"/>
        <end position="66"/>
    </location>
</feature>
<dbReference type="EMBL" id="AP023366">
    <property type="protein sequence ID" value="BCJ85526.1"/>
    <property type="molecule type" value="Genomic_DNA"/>
</dbReference>
<evidence type="ECO:0000313" key="2">
    <source>
        <dbReference type="EMBL" id="BCJ85526.1"/>
    </source>
</evidence>
<dbReference type="KEGG" id="eff:skT53_05110"/>
<dbReference type="AlphaFoldDB" id="A0A7I8D9M7"/>
<organism evidence="2 3">
    <name type="scientific">Effusibacillus dendaii</name>
    <dbReference type="NCBI Taxonomy" id="2743772"/>
    <lineage>
        <taxon>Bacteria</taxon>
        <taxon>Bacillati</taxon>
        <taxon>Bacillota</taxon>
        <taxon>Bacilli</taxon>
        <taxon>Bacillales</taxon>
        <taxon>Alicyclobacillaceae</taxon>
        <taxon>Effusibacillus</taxon>
    </lineage>
</organism>
<evidence type="ECO:0000313" key="3">
    <source>
        <dbReference type="Proteomes" id="UP000593802"/>
    </source>
</evidence>
<dbReference type="InterPro" id="IPR036388">
    <property type="entry name" value="WH-like_DNA-bd_sf"/>
</dbReference>
<gene>
    <name evidence="2" type="ORF">skT53_05110</name>
</gene>
<sequence>MACGKSESSLTQSEINAYLSVIQEKPATSAEISTKMKLPLFKVRSNLRELIELGYLRVKEDQYAIIRLE</sequence>
<dbReference type="InterPro" id="IPR036390">
    <property type="entry name" value="WH_DNA-bd_sf"/>
</dbReference>
<dbReference type="RefSeq" id="WP_200759641.1">
    <property type="nucleotide sequence ID" value="NZ_AP023366.1"/>
</dbReference>
<dbReference type="Gene3D" id="1.10.10.10">
    <property type="entry name" value="Winged helix-like DNA-binding domain superfamily/Winged helix DNA-binding domain"/>
    <property type="match status" value="1"/>
</dbReference>
<dbReference type="InterPro" id="IPR002831">
    <property type="entry name" value="Tscrpt_reg_TrmB_N"/>
</dbReference>
<keyword evidence="3" id="KW-1185">Reference proteome</keyword>
<dbReference type="SUPFAM" id="SSF46785">
    <property type="entry name" value="Winged helix' DNA-binding domain"/>
    <property type="match status" value="1"/>
</dbReference>
<name>A0A7I8D9M7_9BACL</name>
<reference evidence="2 3" key="1">
    <citation type="submission" date="2020-08" db="EMBL/GenBank/DDBJ databases">
        <title>Complete Genome Sequence of Effusibacillus dendaii Strain skT53, Isolated from Farmland soil.</title>
        <authorList>
            <person name="Konishi T."/>
            <person name="Kawasaki H."/>
        </authorList>
    </citation>
    <scope>NUCLEOTIDE SEQUENCE [LARGE SCALE GENOMIC DNA]</scope>
    <source>
        <strain evidence="3">skT53</strain>
    </source>
</reference>
<proteinExistence type="predicted"/>
<dbReference type="Pfam" id="PF01978">
    <property type="entry name" value="TrmB"/>
    <property type="match status" value="1"/>
</dbReference>
<accession>A0A7I8D9M7</accession>
<dbReference type="Proteomes" id="UP000593802">
    <property type="component" value="Chromosome"/>
</dbReference>